<evidence type="ECO:0000313" key="3">
    <source>
        <dbReference type="Proteomes" id="UP000606786"/>
    </source>
</evidence>
<feature type="region of interest" description="Disordered" evidence="1">
    <location>
        <begin position="2052"/>
        <end position="2080"/>
    </location>
</feature>
<feature type="compositionally biased region" description="Basic and acidic residues" evidence="1">
    <location>
        <begin position="938"/>
        <end position="949"/>
    </location>
</feature>
<feature type="compositionally biased region" description="Low complexity" evidence="1">
    <location>
        <begin position="1342"/>
        <end position="1353"/>
    </location>
</feature>
<feature type="compositionally biased region" description="Polar residues" evidence="1">
    <location>
        <begin position="215"/>
        <end position="225"/>
    </location>
</feature>
<feature type="region of interest" description="Disordered" evidence="1">
    <location>
        <begin position="398"/>
        <end position="423"/>
    </location>
</feature>
<evidence type="ECO:0000313" key="2">
    <source>
        <dbReference type="EMBL" id="CAD6997918.1"/>
    </source>
</evidence>
<proteinExistence type="predicted"/>
<feature type="compositionally biased region" description="Low complexity" evidence="1">
    <location>
        <begin position="399"/>
        <end position="423"/>
    </location>
</feature>
<feature type="region of interest" description="Disordered" evidence="1">
    <location>
        <begin position="1"/>
        <end position="52"/>
    </location>
</feature>
<feature type="region of interest" description="Disordered" evidence="1">
    <location>
        <begin position="932"/>
        <end position="968"/>
    </location>
</feature>
<gene>
    <name evidence="2" type="ORF">CCAP1982_LOCUS6536</name>
</gene>
<feature type="region of interest" description="Disordered" evidence="1">
    <location>
        <begin position="617"/>
        <end position="636"/>
    </location>
</feature>
<feature type="region of interest" description="Disordered" evidence="1">
    <location>
        <begin position="753"/>
        <end position="772"/>
    </location>
</feature>
<feature type="compositionally biased region" description="Polar residues" evidence="1">
    <location>
        <begin position="1969"/>
        <end position="1978"/>
    </location>
</feature>
<feature type="compositionally biased region" description="Basic and acidic residues" evidence="1">
    <location>
        <begin position="1664"/>
        <end position="1674"/>
    </location>
</feature>
<feature type="region of interest" description="Disordered" evidence="1">
    <location>
        <begin position="1277"/>
        <end position="1361"/>
    </location>
</feature>
<feature type="compositionally biased region" description="Acidic residues" evidence="1">
    <location>
        <begin position="1282"/>
        <end position="1297"/>
    </location>
</feature>
<feature type="compositionally biased region" description="Low complexity" evidence="1">
    <location>
        <begin position="8"/>
        <end position="38"/>
    </location>
</feature>
<feature type="region of interest" description="Disordered" evidence="1">
    <location>
        <begin position="1373"/>
        <end position="1395"/>
    </location>
</feature>
<feature type="compositionally biased region" description="Low complexity" evidence="1">
    <location>
        <begin position="261"/>
        <end position="274"/>
    </location>
</feature>
<protein>
    <submittedName>
        <fullName evidence="2">(Mediterranean fruit fly) hypothetical protein</fullName>
    </submittedName>
</protein>
<feature type="compositionally biased region" description="Low complexity" evidence="1">
    <location>
        <begin position="289"/>
        <end position="306"/>
    </location>
</feature>
<feature type="region of interest" description="Disordered" evidence="1">
    <location>
        <begin position="1892"/>
        <end position="1923"/>
    </location>
</feature>
<sequence length="2080" mass="232509">MKSPPPTAALQSQQPQQQQQQQQPIYYSQQQQAQPQPYGYRPEQGNGYAAAAPGNFGSHSVGNTGLRLQINLNANANSAPAAQGATGPRERIIPIQLEQTPTNTSQQPNFNVSYGGVTTAPSSFVVRSPNQFVDQGYNNYPASAGAQQPASAQRVMSPTQQLNAPRIVQQQQQFTNNNNNNVGASANRSRIIPISMEGEGTRGPISPSPIVLQNDPRSSPIQSKSFRILQKITDTIDDTNSGDDRKVESPADVEPQLQRPQYARQMSAQQARQQPNVEQMRRMQIAADPQYQQPQQQQQQQSQSPQAWNQDMPQPYVHPSEQQVPEPKKYTGSAIPSRSFKILQAMTTPENADSVELNENSLQANESHKSNKILNNNNFAKKVNEYVDNKNIESASEISNTHTHPTHAPSTTSSSSSISSLCSDSSSYPIPKHPFPAYGYPYPYPWYPPVAMPANNGTDAYPPAWPYAYNMPPRPPPSSSQTPTNEHPAYPPGPYAYYYPYYPPPPPPPTHSAQHSYMHTPHRNTQTPNDFDSQNAYHDPVQCAYPAYVPPYPYPYPVAPSYGGSTSSSRASSVLPDIIVTPSTDDMPSQVILKHHIKVEKPEPAKRSDAVQIEEVSLGSDDSVKAPPIRREQREGSYIDALTQRLAHMSKIVEHNLNMSKDVEKTYAGERNKEFGEKSPTDNASPVPVPIVTLASETEVSSDSLDGSSDDEGDSDATPKCVETTGLQAIKSVTNIQMYKERKIQTIELDDEDDVTTADGESDIFDEDDNEEDVAEELELDEYIEENDDIDYDNLSVIYEEESEMERSSEKQNTIIRCEGSNNSDATAVEKEETLEGQIEENDNNDDADEDSTSVTVRLPLKFSFNHDNVATVEVGKSQIEERRHSITSESKRSAAFVVADVKNEDSEDEAAAATHEYDDDCEVSVTISLSGSSRSASLERKPEARRLSDAYPIEELPTPEPPSELTATSKEDISFSFSLNARNKFMAQTKVDDVTNNIAAFTRNETKAETLKNAALREEIKEPDIHSKKQLNLMKEKTDFEKETVTQVIPSDDLDFFATLRATKLQAQKMMEQSANYWGKVAEKPVATETEKPKEEEKKEESNATNPTSASIEAEPEVDDIWAGRDEDDLPKPVPKLKLADAKDNFWSTFAAATRKTHEETQAPDFTVNKGIDNEIQSKKEPIAMVLDDEKEIAAEAEAEEIDFWAEIEKSKQSSVSVTKSHAKTNTEMAAYSKPESKVATDLKRKRLDEVTYQPLISNSKMEILPAACQAELYTPPIEELAYEDSSESEESDSEDEVHNEKVKVVSSAVVEKKEEEQEEEEEEEEEDFWASVEKAKAAITTTTPNSSTNNTKELPTPAGDVEVNFWENEEQRSGLTLQTPNTYDPTLYPEEPREVDTDEEIDFWAEIEAKQQTTDDVNFYKAASFWANRERKDSVDETPYAKVLPKPFLATLPDEPTVDLNVWAALEAAKGDEPVYIDPVVEEEKMLAAKFNEIPLEKETIEKNEFINNSTSDMWEVASLHEPIVASIWEPPAEDNEFSKPYQDLEQWIHDKEDNEIPAAVVPESPVLERTDDADEANVKRINYRKAMAFFTTSIDEQKEASAERQLRRGRASNRNSLIEVESNKNSEEDGLKNAVNNFYTTTVAQNINRGKSVGPESMNNETKRQKVEMHQTRGKSVGAEIATEEIAERNKTPTNFEQKLPEVYVEPIVEKKLLPNGLPDLGLKKEETKISVRDRISAFEIGAPESQNKLKKTHENKTQSLSVESCTARGTLSRNSSQRSESEMEEDDSGVTDMNKPLSETDTESESFPELRKMSSYQRAATHSRLFKLLQDDNDPLDEDKLSKELADEYAFKPSRRKIVHNVSITRRQNPNAITDAETMIQRRERLSLPLRKNTSIDADNPSTPNSPASPIMGQPSNQRGISDKLVNELVQSLLLKSDSSHLRQMSMEKLQAAAKRVLEEELDSLENTSVETTPAPTPGDNKTDKSYADYYDTWSHSNGGSAAKADGMPPKAYRAQQDVPRRSPWSVRCPRVLSSKTVNRDLARVTESPEIFTRNSKSPDCLSQSREGSVSRWRKV</sequence>
<feature type="region of interest" description="Disordered" evidence="1">
    <location>
        <begin position="1750"/>
        <end position="1819"/>
    </location>
</feature>
<evidence type="ECO:0000256" key="1">
    <source>
        <dbReference type="SAM" id="MobiDB-lite"/>
    </source>
</evidence>
<feature type="compositionally biased region" description="Basic and acidic residues" evidence="1">
    <location>
        <begin position="1090"/>
        <end position="1103"/>
    </location>
</feature>
<accession>A0A811UHW0</accession>
<feature type="compositionally biased region" description="Acidic residues" evidence="1">
    <location>
        <begin position="835"/>
        <end position="852"/>
    </location>
</feature>
<comment type="caution">
    <text evidence="2">The sequence shown here is derived from an EMBL/GenBank/DDBJ whole genome shotgun (WGS) entry which is preliminary data.</text>
</comment>
<organism evidence="2 3">
    <name type="scientific">Ceratitis capitata</name>
    <name type="common">Mediterranean fruit fly</name>
    <name type="synonym">Tephritis capitata</name>
    <dbReference type="NCBI Taxonomy" id="7213"/>
    <lineage>
        <taxon>Eukaryota</taxon>
        <taxon>Metazoa</taxon>
        <taxon>Ecdysozoa</taxon>
        <taxon>Arthropoda</taxon>
        <taxon>Hexapoda</taxon>
        <taxon>Insecta</taxon>
        <taxon>Pterygota</taxon>
        <taxon>Neoptera</taxon>
        <taxon>Endopterygota</taxon>
        <taxon>Diptera</taxon>
        <taxon>Brachycera</taxon>
        <taxon>Muscomorpha</taxon>
        <taxon>Tephritoidea</taxon>
        <taxon>Tephritidae</taxon>
        <taxon>Ceratitis</taxon>
        <taxon>Ceratitis</taxon>
    </lineage>
</organism>
<name>A0A811UHW0_CERCA</name>
<feature type="region of interest" description="Disordered" evidence="1">
    <location>
        <begin position="1216"/>
        <end position="1240"/>
    </location>
</feature>
<feature type="region of interest" description="Disordered" evidence="1">
    <location>
        <begin position="802"/>
        <end position="853"/>
    </location>
</feature>
<feature type="compositionally biased region" description="Polar residues" evidence="1">
    <location>
        <begin position="1761"/>
        <end position="1782"/>
    </location>
</feature>
<reference evidence="2" key="1">
    <citation type="submission" date="2020-11" db="EMBL/GenBank/DDBJ databases">
        <authorList>
            <person name="Whitehead M."/>
        </authorList>
    </citation>
    <scope>NUCLEOTIDE SEQUENCE</scope>
    <source>
        <strain evidence="2">EGII</strain>
    </source>
</reference>
<keyword evidence="3" id="KW-1185">Reference proteome</keyword>
<feature type="region of interest" description="Disordered" evidence="1">
    <location>
        <begin position="1968"/>
        <end position="1988"/>
    </location>
</feature>
<dbReference type="EMBL" id="CAJHJT010000012">
    <property type="protein sequence ID" value="CAD6997918.1"/>
    <property type="molecule type" value="Genomic_DNA"/>
</dbReference>
<dbReference type="OrthoDB" id="6107953at2759"/>
<feature type="region of interest" description="Disordered" evidence="1">
    <location>
        <begin position="698"/>
        <end position="722"/>
    </location>
</feature>
<feature type="region of interest" description="Disordered" evidence="1">
    <location>
        <begin position="196"/>
        <end position="333"/>
    </location>
</feature>
<feature type="compositionally biased region" description="Polar residues" evidence="1">
    <location>
        <begin position="811"/>
        <end position="826"/>
    </location>
</feature>
<feature type="region of interest" description="Disordered" evidence="1">
    <location>
        <begin position="1652"/>
        <end position="1680"/>
    </location>
</feature>
<feature type="region of interest" description="Disordered" evidence="1">
    <location>
        <begin position="1083"/>
        <end position="1137"/>
    </location>
</feature>
<feature type="compositionally biased region" description="Polar residues" evidence="1">
    <location>
        <begin position="1896"/>
        <end position="1923"/>
    </location>
</feature>
<feature type="compositionally biased region" description="Polar residues" evidence="1">
    <location>
        <begin position="1375"/>
        <end position="1386"/>
    </location>
</feature>
<dbReference type="Proteomes" id="UP000606786">
    <property type="component" value="Unassembled WGS sequence"/>
</dbReference>
<feature type="compositionally biased region" description="Polar residues" evidence="1">
    <location>
        <begin position="2057"/>
        <end position="2072"/>
    </location>
</feature>
<feature type="compositionally biased region" description="Acidic residues" evidence="1">
    <location>
        <begin position="1318"/>
        <end position="1330"/>
    </location>
</feature>